<sequence>MKYGQAPEDLVDLLRRIRFGIQEETLEILFMKNTVDEVLPCCAFRLRVLEGIEITVEVSRQGYVISQLGMPIELQEEVLVQKHHQSISSIQGQVFPNIETLLMSVSQQYKSRLYSSIQFNSNHYNNSTFICR</sequence>
<dbReference type="Gene3D" id="3.30.2280.10">
    <property type="entry name" value="Hypothetical protein (hspc210)"/>
    <property type="match status" value="1"/>
</dbReference>
<name>A0A1Y1XB45_9FUNG</name>
<dbReference type="InterPro" id="IPR007967">
    <property type="entry name" value="GSKIP_dom"/>
</dbReference>
<dbReference type="EMBL" id="MCFE01000655">
    <property type="protein sequence ID" value="ORX82958.1"/>
    <property type="molecule type" value="Genomic_DNA"/>
</dbReference>
<dbReference type="InParanoid" id="A0A1Y1XB45"/>
<proteinExistence type="predicted"/>
<reference evidence="2 3" key="1">
    <citation type="submission" date="2016-07" db="EMBL/GenBank/DDBJ databases">
        <title>Pervasive Adenine N6-methylation of Active Genes in Fungi.</title>
        <authorList>
            <consortium name="DOE Joint Genome Institute"/>
            <person name="Mondo S.J."/>
            <person name="Dannebaum R.O."/>
            <person name="Kuo R.C."/>
            <person name="Labutti K."/>
            <person name="Haridas S."/>
            <person name="Kuo A."/>
            <person name="Salamov A."/>
            <person name="Ahrendt S.R."/>
            <person name="Lipzen A."/>
            <person name="Sullivan W."/>
            <person name="Andreopoulos W.B."/>
            <person name="Clum A."/>
            <person name="Lindquist E."/>
            <person name="Daum C."/>
            <person name="Ramamoorthy G.K."/>
            <person name="Gryganskyi A."/>
            <person name="Culley D."/>
            <person name="Magnuson J.K."/>
            <person name="James T.Y."/>
            <person name="O'Malley M.A."/>
            <person name="Stajich J.E."/>
            <person name="Spatafora J.W."/>
            <person name="Visel A."/>
            <person name="Grigoriev I.V."/>
        </authorList>
    </citation>
    <scope>NUCLEOTIDE SEQUENCE [LARGE SCALE GENOMIC DNA]</scope>
    <source>
        <strain evidence="2 3">CBS 931.73</strain>
    </source>
</reference>
<accession>A0A1Y1XB45</accession>
<dbReference type="InterPro" id="IPR023231">
    <property type="entry name" value="GSKIP_dom_sf"/>
</dbReference>
<dbReference type="AlphaFoldDB" id="A0A1Y1XB45"/>
<evidence type="ECO:0000313" key="2">
    <source>
        <dbReference type="EMBL" id="ORX82958.1"/>
    </source>
</evidence>
<protein>
    <recommendedName>
        <fullName evidence="1">GSKIP domain-containing protein</fullName>
    </recommendedName>
</protein>
<dbReference type="Proteomes" id="UP000193498">
    <property type="component" value="Unassembled WGS sequence"/>
</dbReference>
<gene>
    <name evidence="2" type="ORF">K493DRAFT_388345</name>
</gene>
<feature type="domain" description="GSKIP" evidence="1">
    <location>
        <begin position="30"/>
        <end position="114"/>
    </location>
</feature>
<evidence type="ECO:0000259" key="1">
    <source>
        <dbReference type="Pfam" id="PF05303"/>
    </source>
</evidence>
<organism evidence="2 3">
    <name type="scientific">Basidiobolus meristosporus CBS 931.73</name>
    <dbReference type="NCBI Taxonomy" id="1314790"/>
    <lineage>
        <taxon>Eukaryota</taxon>
        <taxon>Fungi</taxon>
        <taxon>Fungi incertae sedis</taxon>
        <taxon>Zoopagomycota</taxon>
        <taxon>Entomophthoromycotina</taxon>
        <taxon>Basidiobolomycetes</taxon>
        <taxon>Basidiobolales</taxon>
        <taxon>Basidiobolaceae</taxon>
        <taxon>Basidiobolus</taxon>
    </lineage>
</organism>
<dbReference type="Pfam" id="PF05303">
    <property type="entry name" value="GSKIP_dom"/>
    <property type="match status" value="1"/>
</dbReference>
<comment type="caution">
    <text evidence="2">The sequence shown here is derived from an EMBL/GenBank/DDBJ whole genome shotgun (WGS) entry which is preliminary data.</text>
</comment>
<keyword evidence="3" id="KW-1185">Reference proteome</keyword>
<evidence type="ECO:0000313" key="3">
    <source>
        <dbReference type="Proteomes" id="UP000193498"/>
    </source>
</evidence>